<dbReference type="GO" id="GO:0044611">
    <property type="term" value="C:nuclear pore inner ring"/>
    <property type="evidence" value="ECO:0007669"/>
    <property type="project" value="TreeGrafter"/>
</dbReference>
<dbReference type="GO" id="GO:0017056">
    <property type="term" value="F:structural constituent of nuclear pore"/>
    <property type="evidence" value="ECO:0007669"/>
    <property type="project" value="InterPro"/>
</dbReference>
<accession>A0A9W8B4G0</accession>
<evidence type="ECO:0000313" key="3">
    <source>
        <dbReference type="Proteomes" id="UP001151582"/>
    </source>
</evidence>
<name>A0A9W8B4G0_9FUNG</name>
<dbReference type="InterPro" id="IPR044840">
    <property type="entry name" value="Nup188"/>
</dbReference>
<feature type="domain" description="Nucleoporin Nup188 N-terminal" evidence="1">
    <location>
        <begin position="37"/>
        <end position="360"/>
    </location>
</feature>
<dbReference type="AlphaFoldDB" id="A0A9W8B4G0"/>
<dbReference type="OrthoDB" id="102511at2759"/>
<dbReference type="Pfam" id="PF10487">
    <property type="entry name" value="Nup188_N"/>
    <property type="match status" value="1"/>
</dbReference>
<evidence type="ECO:0000259" key="1">
    <source>
        <dbReference type="Pfam" id="PF10487"/>
    </source>
</evidence>
<organism evidence="2 3">
    <name type="scientific">Dimargaris verticillata</name>
    <dbReference type="NCBI Taxonomy" id="2761393"/>
    <lineage>
        <taxon>Eukaryota</taxon>
        <taxon>Fungi</taxon>
        <taxon>Fungi incertae sedis</taxon>
        <taxon>Zoopagomycota</taxon>
        <taxon>Kickxellomycotina</taxon>
        <taxon>Dimargaritomycetes</taxon>
        <taxon>Dimargaritales</taxon>
        <taxon>Dimargaritaceae</taxon>
        <taxon>Dimargaris</taxon>
    </lineage>
</organism>
<dbReference type="PANTHER" id="PTHR31431">
    <property type="entry name" value="NUCLEOPORIN NUP188 HOMOLOG"/>
    <property type="match status" value="1"/>
</dbReference>
<evidence type="ECO:0000313" key="2">
    <source>
        <dbReference type="EMBL" id="KAJ1974573.1"/>
    </source>
</evidence>
<comment type="caution">
    <text evidence="2">The sequence shown here is derived from an EMBL/GenBank/DDBJ whole genome shotgun (WGS) entry which is preliminary data.</text>
</comment>
<dbReference type="Proteomes" id="UP001151582">
    <property type="component" value="Unassembled WGS sequence"/>
</dbReference>
<feature type="non-terminal residue" evidence="2">
    <location>
        <position position="841"/>
    </location>
</feature>
<sequence>MSAPQSQLTRSWRTLFIALEEANDQITAQQLSRAIANVSDELFLVLDYFKSPSAASGTKLKSGSVDIHGETKVLEPPTVTFLDRLSAILDLDQLQTVALFAHFVDQMTNLAVQESMTKNKPLSSSPKPTTANYQAYCQPQYLADLVQYYYSERSAKVKCLQSLLRISQDDHHPYYTVAQDFLYRWTEKVPAIPPKVLYQYAATRKYRPSPQLPAEFWPMWTQQLWQEQEHLLELLFLVLVAKPFCSPPQIRDILVELNQAAVLPETLRSQISGPEERAMRDRVLVLANLVAAQLLQLPVPTTAHAIDSDAVLGDGLEGRTLLQAPEVFMAIDKSLTRSSVQPLLCVAWGLTWARLMQLLEVVGDTDQYQAVKEMLWWDADEDGGTDLANTGAASSLRRSSGDRFAVRDVDKRIQWISLGFKNGMMDLLEAALHSDLLATTNPNALGYRMVLKEVLMQLFTQLEVNRLPDFDRLVECTALLFYKQPELSVQFWTEDIAIPGRASLLEYVCGRFPYSFQPFLHLIVGLFTPETADHVSNFLQRLSTLTQAVLPQHQAHLALVSGSLDQAIRESTAPIPMFPGFPGFAIPVGTQGLQLSSTGSVTLVKWQYPYIAWDLFHHLLDFALRSGANDDAMATIFGAPTYPILADTLRLYHLVFAHFFGRSRDLDDLAAKSFHEASTAQDILIDQLTSVLVQTLQELQATISKGRPLRTSQVSSSSSASSPFGQVNLEDTMLEVAELCLQCLTHLSFDYALSVIAALERHGLVPTSQAQAVEAHQPTLGLGRLTGAGSSKPWIGHLVQAEARRGEYKATLAYVRLVAHLIFSTWPVNAAMDAPTEVDQP</sequence>
<reference evidence="2" key="1">
    <citation type="submission" date="2022-07" db="EMBL/GenBank/DDBJ databases">
        <title>Phylogenomic reconstructions and comparative analyses of Kickxellomycotina fungi.</title>
        <authorList>
            <person name="Reynolds N.K."/>
            <person name="Stajich J.E."/>
            <person name="Barry K."/>
            <person name="Grigoriev I.V."/>
            <person name="Crous P."/>
            <person name="Smith M.E."/>
        </authorList>
    </citation>
    <scope>NUCLEOTIDE SEQUENCE</scope>
    <source>
        <strain evidence="2">RSA 567</strain>
    </source>
</reference>
<keyword evidence="3" id="KW-1185">Reference proteome</keyword>
<proteinExistence type="predicted"/>
<dbReference type="GO" id="GO:0006606">
    <property type="term" value="P:protein import into nucleus"/>
    <property type="evidence" value="ECO:0007669"/>
    <property type="project" value="TreeGrafter"/>
</dbReference>
<protein>
    <recommendedName>
        <fullName evidence="1">Nucleoporin Nup188 N-terminal domain-containing protein</fullName>
    </recommendedName>
</protein>
<gene>
    <name evidence="2" type="ORF">H4R34_004671</name>
</gene>
<dbReference type="PANTHER" id="PTHR31431:SF1">
    <property type="entry name" value="NUCLEOPORIN NUP188"/>
    <property type="match status" value="1"/>
</dbReference>
<dbReference type="GO" id="GO:0006405">
    <property type="term" value="P:RNA export from nucleus"/>
    <property type="evidence" value="ECO:0007669"/>
    <property type="project" value="TreeGrafter"/>
</dbReference>
<dbReference type="EMBL" id="JANBQB010000635">
    <property type="protein sequence ID" value="KAJ1974573.1"/>
    <property type="molecule type" value="Genomic_DNA"/>
</dbReference>
<dbReference type="InterPro" id="IPR018864">
    <property type="entry name" value="Nucleoporin_Nup188_N"/>
</dbReference>